<dbReference type="PANTHER" id="PTHR10176:SF3">
    <property type="entry name" value="GLYCOGEN [STARCH] SYNTHASE"/>
    <property type="match status" value="1"/>
</dbReference>
<dbReference type="EC" id="2.4.1.11" evidence="7"/>
<keyword evidence="5 7" id="KW-0320">Glycogen biosynthesis</keyword>
<sequence length="100" mass="11287">MCVVFHPEFLSSVSPLIGLDYEDFVRGCHLGVFPSYYEPWGYTPAECTVMGVPSVTTNLSGFGSFIEKQIPDHDNYGLYIVDRKNKTSNESIRQLSQVLF</sequence>
<evidence type="ECO:0000256" key="6">
    <source>
        <dbReference type="ARBA" id="ARBA00047345"/>
    </source>
</evidence>
<accession>A0A914LJ20</accession>
<dbReference type="Gene3D" id="3.40.50.2000">
    <property type="entry name" value="Glycogen Phosphorylase B"/>
    <property type="match status" value="1"/>
</dbReference>
<evidence type="ECO:0000256" key="4">
    <source>
        <dbReference type="ARBA" id="ARBA00022679"/>
    </source>
</evidence>
<protein>
    <recommendedName>
        <fullName evidence="7">Glycogen [starch] synthase</fullName>
        <ecNumber evidence="7">2.4.1.11</ecNumber>
    </recommendedName>
</protein>
<comment type="pathway">
    <text evidence="1 7">Glycan biosynthesis; glycogen biosynthesis.</text>
</comment>
<dbReference type="AlphaFoldDB" id="A0A914LJ20"/>
<keyword evidence="3 7" id="KW-0328">Glycosyltransferase</keyword>
<comment type="function">
    <text evidence="7">Transfers the glycosyl residue from UDP-Glc to the non-reducing end of alpha-1,4-glucan.</text>
</comment>
<keyword evidence="4 7" id="KW-0808">Transferase</keyword>
<evidence type="ECO:0000256" key="5">
    <source>
        <dbReference type="ARBA" id="ARBA00023056"/>
    </source>
</evidence>
<dbReference type="GO" id="GO:0004373">
    <property type="term" value="F:alpha-1,4-glucan glucosyltransferase (UDP-glucose donor) activity"/>
    <property type="evidence" value="ECO:0007669"/>
    <property type="project" value="UniProtKB-EC"/>
</dbReference>
<dbReference type="InterPro" id="IPR008631">
    <property type="entry name" value="Glycogen_synth"/>
</dbReference>
<organism evidence="8 9">
    <name type="scientific">Meloidogyne incognita</name>
    <name type="common">Southern root-knot nematode worm</name>
    <name type="synonym">Oxyuris incognita</name>
    <dbReference type="NCBI Taxonomy" id="6306"/>
    <lineage>
        <taxon>Eukaryota</taxon>
        <taxon>Metazoa</taxon>
        <taxon>Ecdysozoa</taxon>
        <taxon>Nematoda</taxon>
        <taxon>Chromadorea</taxon>
        <taxon>Rhabditida</taxon>
        <taxon>Tylenchina</taxon>
        <taxon>Tylenchomorpha</taxon>
        <taxon>Tylenchoidea</taxon>
        <taxon>Meloidogynidae</taxon>
        <taxon>Meloidogyninae</taxon>
        <taxon>Meloidogyne</taxon>
        <taxon>Meloidogyne incognita group</taxon>
    </lineage>
</organism>
<dbReference type="GO" id="GO:0005978">
    <property type="term" value="P:glycogen biosynthetic process"/>
    <property type="evidence" value="ECO:0007669"/>
    <property type="project" value="UniProtKB-KW"/>
</dbReference>
<dbReference type="GO" id="GO:0005737">
    <property type="term" value="C:cytoplasm"/>
    <property type="evidence" value="ECO:0007669"/>
    <property type="project" value="TreeGrafter"/>
</dbReference>
<evidence type="ECO:0000256" key="2">
    <source>
        <dbReference type="ARBA" id="ARBA00010686"/>
    </source>
</evidence>
<evidence type="ECO:0000313" key="9">
    <source>
        <dbReference type="WBParaSite" id="Minc3s00558g14272"/>
    </source>
</evidence>
<evidence type="ECO:0000256" key="1">
    <source>
        <dbReference type="ARBA" id="ARBA00004964"/>
    </source>
</evidence>
<comment type="catalytic activity">
    <reaction evidence="6">
        <text>[(1-&gt;4)-alpha-D-glucosyl](n) + UDP-alpha-D-glucose = [(1-&gt;4)-alpha-D-glucosyl](n+1) + UDP + H(+)</text>
        <dbReference type="Rhea" id="RHEA:18549"/>
        <dbReference type="Rhea" id="RHEA-COMP:9584"/>
        <dbReference type="Rhea" id="RHEA-COMP:9587"/>
        <dbReference type="ChEBI" id="CHEBI:15378"/>
        <dbReference type="ChEBI" id="CHEBI:15444"/>
        <dbReference type="ChEBI" id="CHEBI:58223"/>
        <dbReference type="ChEBI" id="CHEBI:58885"/>
        <dbReference type="EC" id="2.4.1.11"/>
    </reaction>
    <physiologicalReaction direction="left-to-right" evidence="6">
        <dbReference type="Rhea" id="RHEA:18550"/>
    </physiologicalReaction>
</comment>
<comment type="similarity">
    <text evidence="2 7">Belongs to the glycosyltransferase 3 family.</text>
</comment>
<evidence type="ECO:0000256" key="3">
    <source>
        <dbReference type="ARBA" id="ARBA00022676"/>
    </source>
</evidence>
<dbReference type="PANTHER" id="PTHR10176">
    <property type="entry name" value="GLYCOGEN SYNTHASE"/>
    <property type="match status" value="1"/>
</dbReference>
<dbReference type="WBParaSite" id="Minc3s00558g14272">
    <property type="protein sequence ID" value="Minc3s00558g14272"/>
    <property type="gene ID" value="Minc3s00558g14272"/>
</dbReference>
<keyword evidence="8" id="KW-1185">Reference proteome</keyword>
<proteinExistence type="inferred from homology"/>
<evidence type="ECO:0000313" key="8">
    <source>
        <dbReference type="Proteomes" id="UP000887563"/>
    </source>
</evidence>
<evidence type="ECO:0000256" key="7">
    <source>
        <dbReference type="RuleBase" id="RU363104"/>
    </source>
</evidence>
<reference evidence="9" key="1">
    <citation type="submission" date="2022-11" db="UniProtKB">
        <authorList>
            <consortium name="WormBaseParasite"/>
        </authorList>
    </citation>
    <scope>IDENTIFICATION</scope>
</reference>
<dbReference type="SUPFAM" id="SSF53756">
    <property type="entry name" value="UDP-Glycosyltransferase/glycogen phosphorylase"/>
    <property type="match status" value="1"/>
</dbReference>
<dbReference type="Proteomes" id="UP000887563">
    <property type="component" value="Unplaced"/>
</dbReference>
<name>A0A914LJ20_MELIC</name>
<dbReference type="Pfam" id="PF05693">
    <property type="entry name" value="Glycogen_syn"/>
    <property type="match status" value="1"/>
</dbReference>